<evidence type="ECO:0000256" key="13">
    <source>
        <dbReference type="HAMAP-Rule" id="MF_00233"/>
    </source>
</evidence>
<evidence type="ECO:0000256" key="1">
    <source>
        <dbReference type="ARBA" id="ARBA00004459"/>
    </source>
</evidence>
<dbReference type="RefSeq" id="WP_014704654.1">
    <property type="nucleotide sequence ID" value="NC_017856.1"/>
</dbReference>
<evidence type="ECO:0000256" key="7">
    <source>
        <dbReference type="ARBA" id="ARBA00022927"/>
    </source>
</evidence>
<evidence type="ECO:0000256" key="3">
    <source>
        <dbReference type="ARBA" id="ARBA00011245"/>
    </source>
</evidence>
<keyword evidence="12 13" id="KW-0449">Lipoprotein</keyword>
<dbReference type="AlphaFoldDB" id="I1YJZ2"/>
<proteinExistence type="inferred from homology"/>
<feature type="chain" id="PRO_5008963362" description="Outer-membrane lipoprotein LolB" evidence="14">
    <location>
        <begin position="24"/>
        <end position="199"/>
    </location>
</feature>
<dbReference type="Proteomes" id="UP000009145">
    <property type="component" value="Chromosome"/>
</dbReference>
<protein>
    <recommendedName>
        <fullName evidence="4 13">Outer-membrane lipoprotein LolB</fullName>
    </recommendedName>
</protein>
<dbReference type="eggNOG" id="COG3017">
    <property type="taxonomic scope" value="Bacteria"/>
</dbReference>
<dbReference type="GO" id="GO:0044874">
    <property type="term" value="P:lipoprotein localization to outer membrane"/>
    <property type="evidence" value="ECO:0007669"/>
    <property type="project" value="UniProtKB-UniRule"/>
</dbReference>
<evidence type="ECO:0000256" key="10">
    <source>
        <dbReference type="ARBA" id="ARBA00023186"/>
    </source>
</evidence>
<dbReference type="CDD" id="cd16326">
    <property type="entry name" value="LolB"/>
    <property type="match status" value="1"/>
</dbReference>
<evidence type="ECO:0000313" key="15">
    <source>
        <dbReference type="EMBL" id="AFJ03235.1"/>
    </source>
</evidence>
<dbReference type="HAMAP" id="MF_00233">
    <property type="entry name" value="LolB"/>
    <property type="match status" value="1"/>
</dbReference>
<organism evidence="15 16">
    <name type="scientific">Methylophaga frappieri (strain ATCC BAA-2434 / DSM 25690 / JAM7)</name>
    <dbReference type="NCBI Taxonomy" id="754477"/>
    <lineage>
        <taxon>Bacteria</taxon>
        <taxon>Pseudomonadati</taxon>
        <taxon>Pseudomonadota</taxon>
        <taxon>Gammaproteobacteria</taxon>
        <taxon>Thiotrichales</taxon>
        <taxon>Piscirickettsiaceae</taxon>
        <taxon>Methylophaga</taxon>
    </lineage>
</organism>
<name>I1YJZ2_METFJ</name>
<dbReference type="KEGG" id="mec:Q7C_2097"/>
<evidence type="ECO:0000256" key="6">
    <source>
        <dbReference type="ARBA" id="ARBA00022729"/>
    </source>
</evidence>
<dbReference type="STRING" id="754477.Q7C_2097"/>
<reference evidence="15 16" key="1">
    <citation type="journal article" date="2012" name="J. Bacteriol.">
        <title>Complete genome sequences of Methylophaga sp. strain JAM1 and Methylophaga sp. strain JAM7.</title>
        <authorList>
            <person name="Villeneuve C."/>
            <person name="Martineau C."/>
            <person name="Mauffrey F."/>
            <person name="Villemur R."/>
        </authorList>
    </citation>
    <scope>NUCLEOTIDE SEQUENCE [LARGE SCALE GENOMIC DNA]</scope>
    <source>
        <strain evidence="15 16">JAM7</strain>
    </source>
</reference>
<dbReference type="GO" id="GO:0015031">
    <property type="term" value="P:protein transport"/>
    <property type="evidence" value="ECO:0007669"/>
    <property type="project" value="UniProtKB-KW"/>
</dbReference>
<dbReference type="PROSITE" id="PS51257">
    <property type="entry name" value="PROKAR_LIPOPROTEIN"/>
    <property type="match status" value="1"/>
</dbReference>
<dbReference type="PATRIC" id="fig|754477.3.peg.2064"/>
<evidence type="ECO:0000256" key="11">
    <source>
        <dbReference type="ARBA" id="ARBA00023237"/>
    </source>
</evidence>
<keyword evidence="8 13" id="KW-0472">Membrane</keyword>
<gene>
    <name evidence="13" type="primary">lolB</name>
    <name evidence="15" type="ordered locus">Q7C_2097</name>
</gene>
<keyword evidence="16" id="KW-1185">Reference proteome</keyword>
<dbReference type="SUPFAM" id="SSF89392">
    <property type="entry name" value="Prokaryotic lipoproteins and lipoprotein localization factors"/>
    <property type="match status" value="1"/>
</dbReference>
<keyword evidence="11 13" id="KW-0998">Cell outer membrane</keyword>
<evidence type="ECO:0000256" key="9">
    <source>
        <dbReference type="ARBA" id="ARBA00023139"/>
    </source>
</evidence>
<dbReference type="GO" id="GO:0009279">
    <property type="term" value="C:cell outer membrane"/>
    <property type="evidence" value="ECO:0007669"/>
    <property type="project" value="UniProtKB-SubCell"/>
</dbReference>
<keyword evidence="6 13" id="KW-0732">Signal</keyword>
<evidence type="ECO:0000313" key="16">
    <source>
        <dbReference type="Proteomes" id="UP000009145"/>
    </source>
</evidence>
<feature type="signal peptide" evidence="14">
    <location>
        <begin position="1"/>
        <end position="23"/>
    </location>
</feature>
<accession>I1YJZ2</accession>
<keyword evidence="5 13" id="KW-0813">Transport</keyword>
<dbReference type="EMBL" id="CP003380">
    <property type="protein sequence ID" value="AFJ03235.1"/>
    <property type="molecule type" value="Genomic_DNA"/>
</dbReference>
<evidence type="ECO:0000256" key="14">
    <source>
        <dbReference type="SAM" id="SignalP"/>
    </source>
</evidence>
<evidence type="ECO:0000256" key="5">
    <source>
        <dbReference type="ARBA" id="ARBA00022448"/>
    </source>
</evidence>
<keyword evidence="10 13" id="KW-0143">Chaperone</keyword>
<evidence type="ECO:0000256" key="2">
    <source>
        <dbReference type="ARBA" id="ARBA00009696"/>
    </source>
</evidence>
<dbReference type="InterPro" id="IPR004565">
    <property type="entry name" value="OM_lipoprot_LolB"/>
</dbReference>
<dbReference type="Pfam" id="PF03550">
    <property type="entry name" value="LolB"/>
    <property type="match status" value="1"/>
</dbReference>
<evidence type="ECO:0000256" key="8">
    <source>
        <dbReference type="ARBA" id="ARBA00023136"/>
    </source>
</evidence>
<dbReference type="Gene3D" id="2.50.20.10">
    <property type="entry name" value="Lipoprotein localisation LolA/LolB/LppX"/>
    <property type="match status" value="1"/>
</dbReference>
<comment type="similarity">
    <text evidence="2 13">Belongs to the LolB family.</text>
</comment>
<sequence precursor="true">MIKKLLLLTLWVLVSGCSTLWQSKPQAPAETLWLERQSQLKQLDNWTLRGRTAIQQGKEGWNAGVSWHQSPDQFEIRLTGPFSQGAVNLSGDQNAVLLTNSSGERYVAATPEQLLEEVLGWQLPISALRDWVKGLPFSEAAVTYRELDRDGRLVALEQAGWQVSFMRYVPFQGTDVPDKIFIKRDQLSVRLVVSAWQSE</sequence>
<comment type="subcellular location">
    <subcellularLocation>
        <location evidence="1 13">Cell outer membrane</location>
        <topology evidence="1 13">Lipid-anchor</topology>
    </subcellularLocation>
</comment>
<dbReference type="HOGENOM" id="CLU_092816_2_1_6"/>
<comment type="subunit">
    <text evidence="3 13">Monomer.</text>
</comment>
<keyword evidence="7 13" id="KW-0653">Protein transport</keyword>
<dbReference type="InterPro" id="IPR029046">
    <property type="entry name" value="LolA/LolB/LppX"/>
</dbReference>
<keyword evidence="9 13" id="KW-0564">Palmitate</keyword>
<evidence type="ECO:0000256" key="4">
    <source>
        <dbReference type="ARBA" id="ARBA00016202"/>
    </source>
</evidence>
<evidence type="ECO:0000256" key="12">
    <source>
        <dbReference type="ARBA" id="ARBA00023288"/>
    </source>
</evidence>
<comment type="function">
    <text evidence="13">Plays a critical role in the incorporation of lipoproteins in the outer membrane after they are released by the LolA protein.</text>
</comment>
<dbReference type="NCBIfam" id="TIGR00548">
    <property type="entry name" value="lolB"/>
    <property type="match status" value="1"/>
</dbReference>